<evidence type="ECO:0000256" key="4">
    <source>
        <dbReference type="ARBA" id="ARBA00022964"/>
    </source>
</evidence>
<keyword evidence="9" id="KW-1185">Reference proteome</keyword>
<evidence type="ECO:0000259" key="7">
    <source>
        <dbReference type="PROSITE" id="PS51471"/>
    </source>
</evidence>
<sequence length="211" mass="24136">MTHLFEPLIDGILEKGYGVVDEFLTPDEVTYLRQRLHERHRAGEFREAGIGRAAEPNGQATVEKQIRGDEIVWLDLATATPEETAFLNRIQQFIDYLNQTCYLGLRDYELHYARYPVGTFYRRHLDRFRTDSKRRLSVITYLNDNWQPTDGGQLAVYVPQPGRGTADGTEQTVPIDPIGGRLVCFDSGLLEHEVLPATRDRLSITGWLRTA</sequence>
<dbReference type="InterPro" id="IPR051559">
    <property type="entry name" value="HIF_prolyl_hydroxylases"/>
</dbReference>
<evidence type="ECO:0000256" key="2">
    <source>
        <dbReference type="ARBA" id="ARBA00022723"/>
    </source>
</evidence>
<gene>
    <name evidence="8" type="ORF">FAES_1191</name>
</gene>
<organism evidence="8 9">
    <name type="scientific">Fibrella aestuarina BUZ 2</name>
    <dbReference type="NCBI Taxonomy" id="1166018"/>
    <lineage>
        <taxon>Bacteria</taxon>
        <taxon>Pseudomonadati</taxon>
        <taxon>Bacteroidota</taxon>
        <taxon>Cytophagia</taxon>
        <taxon>Cytophagales</taxon>
        <taxon>Spirosomataceae</taxon>
        <taxon>Fibrella</taxon>
    </lineage>
</organism>
<dbReference type="InterPro" id="IPR005123">
    <property type="entry name" value="Oxoglu/Fe-dep_dioxygenase_dom"/>
</dbReference>
<evidence type="ECO:0000256" key="5">
    <source>
        <dbReference type="ARBA" id="ARBA00023002"/>
    </source>
</evidence>
<dbReference type="Proteomes" id="UP000011058">
    <property type="component" value="Chromosome"/>
</dbReference>
<comment type="cofactor">
    <cofactor evidence="1">
        <name>L-ascorbate</name>
        <dbReference type="ChEBI" id="CHEBI:38290"/>
    </cofactor>
</comment>
<protein>
    <submittedName>
        <fullName evidence="8">2OG-Fe(II) oxygenase</fullName>
    </submittedName>
</protein>
<dbReference type="SMART" id="SM00702">
    <property type="entry name" value="P4Hc"/>
    <property type="match status" value="1"/>
</dbReference>
<name>I0K4Z8_9BACT</name>
<dbReference type="AlphaFoldDB" id="I0K4Z8"/>
<dbReference type="eggNOG" id="COG3751">
    <property type="taxonomic scope" value="Bacteria"/>
</dbReference>
<evidence type="ECO:0000256" key="3">
    <source>
        <dbReference type="ARBA" id="ARBA00022896"/>
    </source>
</evidence>
<dbReference type="PANTHER" id="PTHR12907">
    <property type="entry name" value="EGL NINE HOMOLOG-RELATED"/>
    <property type="match status" value="1"/>
</dbReference>
<reference evidence="8 9" key="1">
    <citation type="journal article" date="2012" name="J. Bacteriol.">
        <title>Genome Sequence of Fibrella aestuarina BUZ 2T, a Filamentous Marine Bacterium.</title>
        <authorList>
            <person name="Filippini M."/>
            <person name="Qi W."/>
            <person name="Blom J."/>
            <person name="Goesmann A."/>
            <person name="Smits T.H."/>
            <person name="Bagheri H.C."/>
        </authorList>
    </citation>
    <scope>NUCLEOTIDE SEQUENCE [LARGE SCALE GENOMIC DNA]</scope>
    <source>
        <strain evidence="9">BUZ 2T</strain>
    </source>
</reference>
<dbReference type="RefSeq" id="WP_015330301.1">
    <property type="nucleotide sequence ID" value="NC_020054.1"/>
</dbReference>
<dbReference type="GO" id="GO:0031418">
    <property type="term" value="F:L-ascorbic acid binding"/>
    <property type="evidence" value="ECO:0007669"/>
    <property type="project" value="UniProtKB-KW"/>
</dbReference>
<evidence type="ECO:0000256" key="1">
    <source>
        <dbReference type="ARBA" id="ARBA00001961"/>
    </source>
</evidence>
<dbReference type="GO" id="GO:0031543">
    <property type="term" value="F:peptidyl-proline dioxygenase activity"/>
    <property type="evidence" value="ECO:0007669"/>
    <property type="project" value="TreeGrafter"/>
</dbReference>
<evidence type="ECO:0000313" key="9">
    <source>
        <dbReference type="Proteomes" id="UP000011058"/>
    </source>
</evidence>
<dbReference type="STRING" id="1166018.FAES_1191"/>
<feature type="domain" description="Fe2OG dioxygenase" evidence="7">
    <location>
        <begin position="101"/>
        <end position="210"/>
    </location>
</feature>
<dbReference type="PATRIC" id="fig|1166018.3.peg.2912"/>
<dbReference type="OrthoDB" id="9783171at2"/>
<dbReference type="KEGG" id="fae:FAES_1191"/>
<keyword evidence="5" id="KW-0560">Oxidoreductase</keyword>
<dbReference type="InterPro" id="IPR044862">
    <property type="entry name" value="Pro_4_hyd_alph_FE2OG_OXY"/>
</dbReference>
<keyword evidence="3" id="KW-0847">Vitamin C</keyword>
<dbReference type="GO" id="GO:0071456">
    <property type="term" value="P:cellular response to hypoxia"/>
    <property type="evidence" value="ECO:0007669"/>
    <property type="project" value="TreeGrafter"/>
</dbReference>
<evidence type="ECO:0000256" key="6">
    <source>
        <dbReference type="ARBA" id="ARBA00023004"/>
    </source>
</evidence>
<dbReference type="Gene3D" id="2.60.120.620">
    <property type="entry name" value="q2cbj1_9rhob like domain"/>
    <property type="match status" value="1"/>
</dbReference>
<dbReference type="PANTHER" id="PTHR12907:SF26">
    <property type="entry name" value="HIF PROLYL HYDROXYLASE, ISOFORM C"/>
    <property type="match status" value="1"/>
</dbReference>
<keyword evidence="2" id="KW-0479">Metal-binding</keyword>
<dbReference type="GO" id="GO:0008198">
    <property type="term" value="F:ferrous iron binding"/>
    <property type="evidence" value="ECO:0007669"/>
    <property type="project" value="TreeGrafter"/>
</dbReference>
<keyword evidence="6" id="KW-0408">Iron</keyword>
<dbReference type="HOGENOM" id="CLU_022206_1_0_10"/>
<evidence type="ECO:0000313" key="8">
    <source>
        <dbReference type="EMBL" id="CCG99201.1"/>
    </source>
</evidence>
<dbReference type="PROSITE" id="PS51471">
    <property type="entry name" value="FE2OG_OXY"/>
    <property type="match status" value="1"/>
</dbReference>
<dbReference type="EMBL" id="HE796683">
    <property type="protein sequence ID" value="CCG99201.1"/>
    <property type="molecule type" value="Genomic_DNA"/>
</dbReference>
<keyword evidence="4" id="KW-0223">Dioxygenase</keyword>
<dbReference type="Pfam" id="PF13640">
    <property type="entry name" value="2OG-FeII_Oxy_3"/>
    <property type="match status" value="1"/>
</dbReference>
<dbReference type="InterPro" id="IPR006620">
    <property type="entry name" value="Pro_4_hyd_alph"/>
</dbReference>
<accession>I0K4Z8</accession>
<proteinExistence type="predicted"/>